<evidence type="ECO:0000313" key="16">
    <source>
        <dbReference type="Proteomes" id="UP000670152"/>
    </source>
</evidence>
<comment type="similarity">
    <text evidence="2 12">Belongs to the fatty acid desaturase type 1 family.</text>
</comment>
<keyword evidence="3 12" id="KW-0444">Lipid biosynthesis</keyword>
<sequence>FEKMAPNILSTDSKTLTEKDLQNEESSIITKTIDENNKQNRSESYIKTEGWFKTEPKWVNIVSICLIHLCFVYSCFTFNFFENLLTTAWLFCLVPITGFGITGGAHRFWTHRSYKAKWQLRIILAVCYAMTGMNNLFEWVRDHRVHHKYTDTDADPHNSKRGFFFSHCGWLMMKKHPDVIRCGREIDMSDILADPIAVFFIKYSSILKLLFAFLLPMMLPVYAWNETWSRAFVSQIFIRYTLVLNITWSVNSVAHIWGSKPYDAQLRATQSLFVNYVTGGEGSHNYHHVFPWDYKTSEFNDFLTTRYLNFFSKIGWAYDFKEASEELAKTVAMNRGDGSHSLWKAVPYPASKIE</sequence>
<feature type="domain" description="Fatty acid desaturase" evidence="14">
    <location>
        <begin position="89"/>
        <end position="291"/>
    </location>
</feature>
<reference evidence="15 16" key="1">
    <citation type="submission" date="2020-02" db="EMBL/GenBank/DDBJ databases">
        <title>Relaxed selection underlies rapid genomic changes in the transitions from sociality to social parasitism in ants.</title>
        <authorList>
            <person name="Bi X."/>
        </authorList>
    </citation>
    <scope>NUCLEOTIDE SEQUENCE [LARGE SCALE GENOMIC DNA]</scope>
    <source>
        <strain evidence="15">BGI-DK2014b</strain>
        <tissue evidence="15">Whole body</tissue>
    </source>
</reference>
<dbReference type="PANTHER" id="PTHR11351">
    <property type="entry name" value="ACYL-COA DESATURASE"/>
    <property type="match status" value="1"/>
</dbReference>
<evidence type="ECO:0000256" key="8">
    <source>
        <dbReference type="ARBA" id="ARBA00023004"/>
    </source>
</evidence>
<keyword evidence="4 12" id="KW-0812">Transmembrane</keyword>
<dbReference type="InterPro" id="IPR005804">
    <property type="entry name" value="FA_desaturase_dom"/>
</dbReference>
<dbReference type="PRINTS" id="PR00075">
    <property type="entry name" value="FACDDSATRASE"/>
</dbReference>
<comment type="domain">
    <text evidence="12">The histidine box domains are involved in binding the catalytic metal ions.</text>
</comment>
<dbReference type="GO" id="GO:0005506">
    <property type="term" value="F:iron ion binding"/>
    <property type="evidence" value="ECO:0007669"/>
    <property type="project" value="TreeGrafter"/>
</dbReference>
<evidence type="ECO:0000256" key="12">
    <source>
        <dbReference type="RuleBase" id="RU000581"/>
    </source>
</evidence>
<evidence type="ECO:0000256" key="11">
    <source>
        <dbReference type="ARBA" id="ARBA00023160"/>
    </source>
</evidence>
<gene>
    <name evidence="15" type="primary">D11ds_3</name>
    <name evidence="15" type="ORF">G6Z77_0005351</name>
</gene>
<feature type="transmembrane region" description="Helical" evidence="13">
    <location>
        <begin position="118"/>
        <end position="137"/>
    </location>
</feature>
<dbReference type="AlphaFoldDB" id="A0A836EYM7"/>
<dbReference type="GO" id="GO:0006636">
    <property type="term" value="P:unsaturated fatty acid biosynthetic process"/>
    <property type="evidence" value="ECO:0007669"/>
    <property type="project" value="TreeGrafter"/>
</dbReference>
<evidence type="ECO:0000256" key="5">
    <source>
        <dbReference type="ARBA" id="ARBA00022832"/>
    </source>
</evidence>
<dbReference type="CDD" id="cd03505">
    <property type="entry name" value="Delta9-FADS-like"/>
    <property type="match status" value="1"/>
</dbReference>
<dbReference type="Proteomes" id="UP000670152">
    <property type="component" value="Unassembled WGS sequence"/>
</dbReference>
<protein>
    <submittedName>
        <fullName evidence="15">ACO11 desaturase</fullName>
    </submittedName>
</protein>
<evidence type="ECO:0000256" key="1">
    <source>
        <dbReference type="ARBA" id="ARBA00004141"/>
    </source>
</evidence>
<name>A0A836EYM7_9HYME</name>
<keyword evidence="7 12" id="KW-0560">Oxidoreductase</keyword>
<evidence type="ECO:0000256" key="3">
    <source>
        <dbReference type="ARBA" id="ARBA00022516"/>
    </source>
</evidence>
<evidence type="ECO:0000256" key="4">
    <source>
        <dbReference type="ARBA" id="ARBA00022692"/>
    </source>
</evidence>
<keyword evidence="10 13" id="KW-0472">Membrane</keyword>
<feature type="transmembrane region" description="Helical" evidence="13">
    <location>
        <begin position="88"/>
        <end position="106"/>
    </location>
</feature>
<evidence type="ECO:0000256" key="6">
    <source>
        <dbReference type="ARBA" id="ARBA00022989"/>
    </source>
</evidence>
<evidence type="ECO:0000256" key="7">
    <source>
        <dbReference type="ARBA" id="ARBA00023002"/>
    </source>
</evidence>
<feature type="non-terminal residue" evidence="15">
    <location>
        <position position="354"/>
    </location>
</feature>
<evidence type="ECO:0000259" key="14">
    <source>
        <dbReference type="Pfam" id="PF00487"/>
    </source>
</evidence>
<feature type="transmembrane region" description="Helical" evidence="13">
    <location>
        <begin position="206"/>
        <end position="224"/>
    </location>
</feature>
<keyword evidence="8" id="KW-0408">Iron</keyword>
<evidence type="ECO:0000256" key="10">
    <source>
        <dbReference type="ARBA" id="ARBA00023136"/>
    </source>
</evidence>
<evidence type="ECO:0000313" key="15">
    <source>
        <dbReference type="EMBL" id="KAG5324348.1"/>
    </source>
</evidence>
<evidence type="ECO:0000256" key="2">
    <source>
        <dbReference type="ARBA" id="ARBA00009295"/>
    </source>
</evidence>
<comment type="subcellular location">
    <subcellularLocation>
        <location evidence="1">Membrane</location>
        <topology evidence="1">Multi-pass membrane protein</topology>
    </subcellularLocation>
</comment>
<keyword evidence="6 13" id="KW-1133">Transmembrane helix</keyword>
<feature type="transmembrane region" description="Helical" evidence="13">
    <location>
        <begin position="236"/>
        <end position="257"/>
    </location>
</feature>
<evidence type="ECO:0000256" key="9">
    <source>
        <dbReference type="ARBA" id="ARBA00023098"/>
    </source>
</evidence>
<dbReference type="OrthoDB" id="10260134at2759"/>
<proteinExistence type="inferred from homology"/>
<evidence type="ECO:0000256" key="13">
    <source>
        <dbReference type="SAM" id="Phobius"/>
    </source>
</evidence>
<keyword evidence="5" id="KW-0276">Fatty acid metabolism</keyword>
<dbReference type="PANTHER" id="PTHR11351:SF21">
    <property type="entry name" value="GH07782P"/>
    <property type="match status" value="1"/>
</dbReference>
<dbReference type="InterPro" id="IPR015876">
    <property type="entry name" value="Acyl-CoA_DS"/>
</dbReference>
<feature type="transmembrane region" description="Helical" evidence="13">
    <location>
        <begin position="58"/>
        <end position="81"/>
    </location>
</feature>
<dbReference type="GO" id="GO:0005789">
    <property type="term" value="C:endoplasmic reticulum membrane"/>
    <property type="evidence" value="ECO:0007669"/>
    <property type="project" value="TreeGrafter"/>
</dbReference>
<keyword evidence="16" id="KW-1185">Reference proteome</keyword>
<feature type="non-terminal residue" evidence="15">
    <location>
        <position position="1"/>
    </location>
</feature>
<keyword evidence="11 12" id="KW-0275">Fatty acid biosynthesis</keyword>
<dbReference type="Pfam" id="PF00487">
    <property type="entry name" value="FA_desaturase"/>
    <property type="match status" value="1"/>
</dbReference>
<comment type="cofactor">
    <cofactor evidence="12">
        <name>Fe(2+)</name>
        <dbReference type="ChEBI" id="CHEBI:29033"/>
    </cofactor>
</comment>
<accession>A0A836EYM7</accession>
<dbReference type="EMBL" id="JAANIB010008135">
    <property type="protein sequence ID" value="KAG5324348.1"/>
    <property type="molecule type" value="Genomic_DNA"/>
</dbReference>
<organism evidence="15 16">
    <name type="scientific">Acromyrmex heyeri</name>
    <dbReference type="NCBI Taxonomy" id="230685"/>
    <lineage>
        <taxon>Eukaryota</taxon>
        <taxon>Metazoa</taxon>
        <taxon>Ecdysozoa</taxon>
        <taxon>Arthropoda</taxon>
        <taxon>Hexapoda</taxon>
        <taxon>Insecta</taxon>
        <taxon>Pterygota</taxon>
        <taxon>Neoptera</taxon>
        <taxon>Endopterygota</taxon>
        <taxon>Hymenoptera</taxon>
        <taxon>Apocrita</taxon>
        <taxon>Aculeata</taxon>
        <taxon>Formicoidea</taxon>
        <taxon>Formicidae</taxon>
        <taxon>Myrmicinae</taxon>
        <taxon>Acromyrmex</taxon>
    </lineage>
</organism>
<comment type="caution">
    <text evidence="15">The sequence shown here is derived from an EMBL/GenBank/DDBJ whole genome shotgun (WGS) entry which is preliminary data.</text>
</comment>
<dbReference type="GO" id="GO:0004768">
    <property type="term" value="F:stearoyl-CoA 9-desaturase activity"/>
    <property type="evidence" value="ECO:0007669"/>
    <property type="project" value="TreeGrafter"/>
</dbReference>
<keyword evidence="9" id="KW-0443">Lipid metabolism</keyword>